<gene>
    <name evidence="1" type="ORF">FXB38_04990</name>
</gene>
<dbReference type="OrthoDB" id="9957640at2"/>
<dbReference type="AlphaFoldDB" id="A0A5S4X3D2"/>
<accession>A0A5S4X3D2</accession>
<evidence type="ECO:0000313" key="1">
    <source>
        <dbReference type="EMBL" id="TYL87473.1"/>
    </source>
</evidence>
<proteinExistence type="predicted"/>
<organism evidence="1 2">
    <name type="scientific">Bradyrhizobium cytisi</name>
    <dbReference type="NCBI Taxonomy" id="515489"/>
    <lineage>
        <taxon>Bacteria</taxon>
        <taxon>Pseudomonadati</taxon>
        <taxon>Pseudomonadota</taxon>
        <taxon>Alphaproteobacteria</taxon>
        <taxon>Hyphomicrobiales</taxon>
        <taxon>Nitrobacteraceae</taxon>
        <taxon>Bradyrhizobium</taxon>
    </lineage>
</organism>
<evidence type="ECO:0000313" key="2">
    <source>
        <dbReference type="Proteomes" id="UP000324853"/>
    </source>
</evidence>
<comment type="caution">
    <text evidence="1">The sequence shown here is derived from an EMBL/GenBank/DDBJ whole genome shotgun (WGS) entry which is preliminary data.</text>
</comment>
<keyword evidence="2" id="KW-1185">Reference proteome</keyword>
<name>A0A5S4X3D2_9BRAD</name>
<dbReference type="Proteomes" id="UP000324853">
    <property type="component" value="Unassembled WGS sequence"/>
</dbReference>
<dbReference type="EMBL" id="VSSR01000008">
    <property type="protein sequence ID" value="TYL87473.1"/>
    <property type="molecule type" value="Genomic_DNA"/>
</dbReference>
<protein>
    <submittedName>
        <fullName evidence="1">Uncharacterized protein</fullName>
    </submittedName>
</protein>
<dbReference type="RefSeq" id="WP_148749650.1">
    <property type="nucleotide sequence ID" value="NZ_VSSR01000008.1"/>
</dbReference>
<reference evidence="1 2" key="1">
    <citation type="submission" date="2019-08" db="EMBL/GenBank/DDBJ databases">
        <title>Bradyrhizobium hipponensis sp. nov., a rhizobium isolated from a Lupinus angustifolius root nodule in Tunisia.</title>
        <authorList>
            <person name="Off K."/>
            <person name="Rejili M."/>
            <person name="Mars M."/>
            <person name="Brachmann A."/>
            <person name="Marin M."/>
        </authorList>
    </citation>
    <scope>NUCLEOTIDE SEQUENCE [LARGE SCALE GENOMIC DNA]</scope>
    <source>
        <strain evidence="1 2">CTAW11</strain>
    </source>
</reference>
<sequence length="100" mass="11217">MSEAAELEEALQRIVQWSKAYSLDIFPEPDLGRAAELLKLGHISLDAISVHCMRHAVLGVGEIARAALARAARIERVDQSLTRQLSRSMQLNAELRQRIR</sequence>